<organism evidence="1">
    <name type="scientific">Microviridae sp. ct46D1</name>
    <dbReference type="NCBI Taxonomy" id="2826725"/>
    <lineage>
        <taxon>Viruses</taxon>
        <taxon>Monodnaviria</taxon>
        <taxon>Sangervirae</taxon>
        <taxon>Phixviricota</taxon>
        <taxon>Malgrandaviricetes</taxon>
        <taxon>Petitvirales</taxon>
        <taxon>Microviridae</taxon>
    </lineage>
</organism>
<dbReference type="EMBL" id="BK015704">
    <property type="protein sequence ID" value="DAE20970.1"/>
    <property type="molecule type" value="Genomic_DNA"/>
</dbReference>
<name>A0A8S5QPN4_9VIRU</name>
<protein>
    <submittedName>
        <fullName evidence="1">Uncharacterized protein</fullName>
    </submittedName>
</protein>
<reference evidence="1" key="1">
    <citation type="journal article" date="2021" name="Proc. Natl. Acad. Sci. U.S.A.">
        <title>A Catalog of Tens of Thousands of Viruses from Human Metagenomes Reveals Hidden Associations with Chronic Diseases.</title>
        <authorList>
            <person name="Tisza M.J."/>
            <person name="Buck C.B."/>
        </authorList>
    </citation>
    <scope>NUCLEOTIDE SEQUENCE</scope>
    <source>
        <strain evidence="1">Ct46D1</strain>
    </source>
</reference>
<evidence type="ECO:0000313" key="1">
    <source>
        <dbReference type="EMBL" id="DAE20970.1"/>
    </source>
</evidence>
<proteinExistence type="predicted"/>
<sequence>MKIFKKILFILELLLPFLKQLPDTFAKEKTEKKESDEV</sequence>
<accession>A0A8S5QPN4</accession>